<feature type="transmembrane region" description="Helical" evidence="1">
    <location>
        <begin position="48"/>
        <end position="66"/>
    </location>
</feature>
<sequence length="82" mass="9112">MAARKPAELSNEELIKNEKTLKASTYMLLGASVALLVIGIFLTFKQGFSFLVIIPTTFTPIIIMNANSLKEIKKEKEVRGLQ</sequence>
<dbReference type="Proteomes" id="UP001165367">
    <property type="component" value="Unassembled WGS sequence"/>
</dbReference>
<accession>A0ABS9KLW7</accession>
<dbReference type="RefSeq" id="WP_237868537.1">
    <property type="nucleotide sequence ID" value="NZ_JAKLTR010000002.1"/>
</dbReference>
<proteinExistence type="predicted"/>
<evidence type="ECO:0000313" key="3">
    <source>
        <dbReference type="Proteomes" id="UP001165367"/>
    </source>
</evidence>
<gene>
    <name evidence="2" type="ORF">LZZ85_03415</name>
</gene>
<evidence type="ECO:0000256" key="1">
    <source>
        <dbReference type="SAM" id="Phobius"/>
    </source>
</evidence>
<protein>
    <recommendedName>
        <fullName evidence="4">Redox-active disulfide protein 2</fullName>
    </recommendedName>
</protein>
<dbReference type="EMBL" id="JAKLTR010000002">
    <property type="protein sequence ID" value="MCG2613308.1"/>
    <property type="molecule type" value="Genomic_DNA"/>
</dbReference>
<comment type="caution">
    <text evidence="2">The sequence shown here is derived from an EMBL/GenBank/DDBJ whole genome shotgun (WGS) entry which is preliminary data.</text>
</comment>
<keyword evidence="1" id="KW-0812">Transmembrane</keyword>
<evidence type="ECO:0008006" key="4">
    <source>
        <dbReference type="Google" id="ProtNLM"/>
    </source>
</evidence>
<keyword evidence="1" id="KW-1133">Transmembrane helix</keyword>
<evidence type="ECO:0000313" key="2">
    <source>
        <dbReference type="EMBL" id="MCG2613308.1"/>
    </source>
</evidence>
<feature type="transmembrane region" description="Helical" evidence="1">
    <location>
        <begin position="21"/>
        <end position="42"/>
    </location>
</feature>
<keyword evidence="1" id="KW-0472">Membrane</keyword>
<reference evidence="2" key="1">
    <citation type="submission" date="2022-01" db="EMBL/GenBank/DDBJ databases">
        <authorList>
            <person name="Jo J.-H."/>
            <person name="Im W.-T."/>
        </authorList>
    </citation>
    <scope>NUCLEOTIDE SEQUENCE</scope>
    <source>
        <strain evidence="2">NA20</strain>
    </source>
</reference>
<name>A0ABS9KLW7_9BACT</name>
<keyword evidence="3" id="KW-1185">Reference proteome</keyword>
<organism evidence="2 3">
    <name type="scientific">Terrimonas ginsenosidimutans</name>
    <dbReference type="NCBI Taxonomy" id="2908004"/>
    <lineage>
        <taxon>Bacteria</taxon>
        <taxon>Pseudomonadati</taxon>
        <taxon>Bacteroidota</taxon>
        <taxon>Chitinophagia</taxon>
        <taxon>Chitinophagales</taxon>
        <taxon>Chitinophagaceae</taxon>
        <taxon>Terrimonas</taxon>
    </lineage>
</organism>